<dbReference type="InterPro" id="IPR032485">
    <property type="entry name" value="LRP1-like_beta_prop"/>
</dbReference>
<evidence type="ECO:0000259" key="1">
    <source>
        <dbReference type="Pfam" id="PF16472"/>
    </source>
</evidence>
<gene>
    <name evidence="2" type="ORF">OXPF_27410</name>
</gene>
<dbReference type="PANTHER" id="PTHR32256">
    <property type="match status" value="1"/>
</dbReference>
<evidence type="ECO:0000313" key="3">
    <source>
        <dbReference type="Proteomes" id="UP000050326"/>
    </source>
</evidence>
<name>A0A0P8W6E5_9CLOT</name>
<dbReference type="AlphaFoldDB" id="A0A0P8W6E5"/>
<proteinExistence type="predicted"/>
<dbReference type="InterPro" id="IPR053369">
    <property type="entry name" value="SrfA-induced_signal"/>
</dbReference>
<dbReference type="RefSeq" id="WP_054875758.1">
    <property type="nucleotide sequence ID" value="NZ_LKET01000039.1"/>
</dbReference>
<evidence type="ECO:0000313" key="2">
    <source>
        <dbReference type="EMBL" id="KPU43300.1"/>
    </source>
</evidence>
<organism evidence="2 3">
    <name type="scientific">Oxobacter pfennigii</name>
    <dbReference type="NCBI Taxonomy" id="36849"/>
    <lineage>
        <taxon>Bacteria</taxon>
        <taxon>Bacillati</taxon>
        <taxon>Bacillota</taxon>
        <taxon>Clostridia</taxon>
        <taxon>Eubacteriales</taxon>
        <taxon>Clostridiaceae</taxon>
        <taxon>Oxobacter</taxon>
    </lineage>
</organism>
<accession>A0A0P8W6E5</accession>
<dbReference type="Pfam" id="PF16472">
    <property type="entry name" value="DUF5050"/>
    <property type="match status" value="1"/>
</dbReference>
<feature type="domain" description="Prolow-density lipoprotein receptor-related protein 1-like beta-propeller" evidence="1">
    <location>
        <begin position="60"/>
        <end position="318"/>
    </location>
</feature>
<reference evidence="2 3" key="1">
    <citation type="submission" date="2015-09" db="EMBL/GenBank/DDBJ databases">
        <title>Genome sequence of Oxobacter pfennigii DSM 3222.</title>
        <authorList>
            <person name="Poehlein A."/>
            <person name="Bengelsdorf F.R."/>
            <person name="Schiel-Bengelsdorf B."/>
            <person name="Duerre P."/>
            <person name="Daniel R."/>
        </authorList>
    </citation>
    <scope>NUCLEOTIDE SEQUENCE [LARGE SCALE GENOMIC DNA]</scope>
    <source>
        <strain evidence="2 3">DSM 3222</strain>
    </source>
</reference>
<dbReference type="InterPro" id="IPR011042">
    <property type="entry name" value="6-blade_b-propeller_TolB-like"/>
</dbReference>
<dbReference type="PANTHER" id="PTHR32256:SF17">
    <property type="entry name" value="EGF-LIKE DOMAIN-CONTAINING PROTEIN"/>
    <property type="match status" value="1"/>
</dbReference>
<sequence length="370" mass="41847">MFYNRQGLKTDNVQASCSNYCKKSNYIKIPAKAKTSLVAALAIMCLVTGGAASKYEAKGNTTGNIINNGLLAQQGNWVYGYIEDGLYRWTSDGTNKTKLNSTGRYYISAANDWIYYSSDGTDIHKMKADGTNDKEIYRNDGPISGVTVSGDWIYFCRFSGNGQSLTADDGELFQFKLYKIKTDGSGLTKLSNDDLGPYYMYPCIDIENGWIYYNNYSDEFKLYKIKTDGTGRVKCFEGMLFDFNIAGDYIYYANGKDNNKLYRIKADGTENTKLSDDDSVFVNVSGDWIYYLKSLGDWDYNVYKIKTDGTGRIKLCDDILSSDFDGRPPAINIAGNYIYYQIFDTYGVDSQHYKIKTDGTAKELLWKETY</sequence>
<dbReference type="EMBL" id="LKET01000039">
    <property type="protein sequence ID" value="KPU43300.1"/>
    <property type="molecule type" value="Genomic_DNA"/>
</dbReference>
<dbReference type="Gene3D" id="2.120.10.30">
    <property type="entry name" value="TolB, C-terminal domain"/>
    <property type="match status" value="2"/>
</dbReference>
<comment type="caution">
    <text evidence="2">The sequence shown here is derived from an EMBL/GenBank/DDBJ whole genome shotgun (WGS) entry which is preliminary data.</text>
</comment>
<protein>
    <recommendedName>
        <fullName evidence="1">Prolow-density lipoprotein receptor-related protein 1-like beta-propeller domain-containing protein</fullName>
    </recommendedName>
</protein>
<dbReference type="Proteomes" id="UP000050326">
    <property type="component" value="Unassembled WGS sequence"/>
</dbReference>
<dbReference type="PATRIC" id="fig|36849.3.peg.2896"/>
<keyword evidence="3" id="KW-1185">Reference proteome</keyword>
<dbReference type="OrthoDB" id="1889751at2"/>
<dbReference type="SUPFAM" id="SSF69304">
    <property type="entry name" value="Tricorn protease N-terminal domain"/>
    <property type="match status" value="2"/>
</dbReference>
<dbReference type="STRING" id="36849.OXPF_27410"/>